<dbReference type="HOGENOM" id="CLU_413314_0_0_1"/>
<gene>
    <name evidence="2" type="ORF">CC1G_08787</name>
</gene>
<accession>A8N437</accession>
<keyword evidence="3" id="KW-1185">Reference proteome</keyword>
<proteinExistence type="predicted"/>
<dbReference type="GeneID" id="6006065"/>
<feature type="compositionally biased region" description="Polar residues" evidence="1">
    <location>
        <begin position="148"/>
        <end position="168"/>
    </location>
</feature>
<organism evidence="2 3">
    <name type="scientific">Coprinopsis cinerea (strain Okayama-7 / 130 / ATCC MYA-4618 / FGSC 9003)</name>
    <name type="common">Inky cap fungus</name>
    <name type="synonym">Hormographiella aspergillata</name>
    <dbReference type="NCBI Taxonomy" id="240176"/>
    <lineage>
        <taxon>Eukaryota</taxon>
        <taxon>Fungi</taxon>
        <taxon>Dikarya</taxon>
        <taxon>Basidiomycota</taxon>
        <taxon>Agaricomycotina</taxon>
        <taxon>Agaricomycetes</taxon>
        <taxon>Agaricomycetidae</taxon>
        <taxon>Agaricales</taxon>
        <taxon>Agaricineae</taxon>
        <taxon>Psathyrellaceae</taxon>
        <taxon>Coprinopsis</taxon>
    </lineage>
</organism>
<dbReference type="AlphaFoldDB" id="A8N437"/>
<feature type="region of interest" description="Disordered" evidence="1">
    <location>
        <begin position="1"/>
        <end position="175"/>
    </location>
</feature>
<dbReference type="EMBL" id="AACS02000001">
    <property type="protein sequence ID" value="EAU92164.2"/>
    <property type="molecule type" value="Genomic_DNA"/>
</dbReference>
<dbReference type="VEuPathDB" id="FungiDB:CC1G_08787"/>
<dbReference type="RefSeq" id="XP_001829632.2">
    <property type="nucleotide sequence ID" value="XM_001829580.2"/>
</dbReference>
<sequence length="664" mass="71964">MPVQTRGMKSANQANDAAPTNTGPGTAGNANTAASTGSRAPSKEGDKRSSGKGPGKPSRVAASETDGTGSTKSAAADSTSESTDNSADSLDGLLDGFRSLNVEGGDEDTSGNTNTAALTGSRAPSNEGAKRSSGKGPGKPSRVAGSETDGTGSAKSTAVDSTAKSTDNPAELGGLLDQFRSLTVRGGDDGKSNVERGDEDELSVEWLQIEPSPDDIQKVEGPAADLYTNFLTLTGLGNPGAAGHTTNASRMFSLWKDGIRKTAKEIATHMLSFAETAKRKSTNTAIRFLSFSNARPADLKELGVLEVTMCQLDERLMRKIKFELTERLSRKEQLKFAYEKIVSNTDKEFTLTDKNRQLEVILTRVWEDCGTKAILATFNDYVGTTNEARARIVIDHILVLTINVIKMTLVYESAPIMFPEFEIARKGTQGPTAPVVIEYQDNTFACSGRMDYVLVNASPDERPLIIRENTMYDVRVELRAARERKAKAGVVEGKGKGRKKTGGKDTEAKVTRQTPRICIIEAKRYEGETALMSHLPQVIVQSIASMATFNRSIETTPWVLTNGIYWIFGGTFFISATKTYEVRHLPIQSILQTTSGSNQQASGISQSKLREVVTQLMTWNTNVGSCLFHWLPLFSDVRKSPSLLRLFTLLDDLSSSHILIRFTV</sequence>
<feature type="compositionally biased region" description="Low complexity" evidence="1">
    <location>
        <begin position="68"/>
        <end position="89"/>
    </location>
</feature>
<feature type="region of interest" description="Disordered" evidence="1">
    <location>
        <begin position="489"/>
        <end position="509"/>
    </location>
</feature>
<evidence type="ECO:0000313" key="3">
    <source>
        <dbReference type="Proteomes" id="UP000001861"/>
    </source>
</evidence>
<feature type="compositionally biased region" description="Low complexity" evidence="1">
    <location>
        <begin position="17"/>
        <end position="38"/>
    </location>
</feature>
<dbReference type="Proteomes" id="UP000001861">
    <property type="component" value="Unassembled WGS sequence"/>
</dbReference>
<dbReference type="KEGG" id="cci:CC1G_08787"/>
<name>A8N437_COPC7</name>
<comment type="caution">
    <text evidence="2">The sequence shown here is derived from an EMBL/GenBank/DDBJ whole genome shotgun (WGS) entry which is preliminary data.</text>
</comment>
<evidence type="ECO:0000313" key="2">
    <source>
        <dbReference type="EMBL" id="EAU92164.2"/>
    </source>
</evidence>
<protein>
    <submittedName>
        <fullName evidence="2">Uncharacterized protein</fullName>
    </submittedName>
</protein>
<dbReference type="InParanoid" id="A8N437"/>
<reference evidence="2 3" key="1">
    <citation type="journal article" date="2010" name="Proc. Natl. Acad. Sci. U.S.A.">
        <title>Insights into evolution of multicellular fungi from the assembled chromosomes of the mushroom Coprinopsis cinerea (Coprinus cinereus).</title>
        <authorList>
            <person name="Stajich J.E."/>
            <person name="Wilke S.K."/>
            <person name="Ahren D."/>
            <person name="Au C.H."/>
            <person name="Birren B.W."/>
            <person name="Borodovsky M."/>
            <person name="Burns C."/>
            <person name="Canback B."/>
            <person name="Casselton L.A."/>
            <person name="Cheng C.K."/>
            <person name="Deng J."/>
            <person name="Dietrich F.S."/>
            <person name="Fargo D.C."/>
            <person name="Farman M.L."/>
            <person name="Gathman A.C."/>
            <person name="Goldberg J."/>
            <person name="Guigo R."/>
            <person name="Hoegger P.J."/>
            <person name="Hooker J.B."/>
            <person name="Huggins A."/>
            <person name="James T.Y."/>
            <person name="Kamada T."/>
            <person name="Kilaru S."/>
            <person name="Kodira C."/>
            <person name="Kues U."/>
            <person name="Kupfer D."/>
            <person name="Kwan H.S."/>
            <person name="Lomsadze A."/>
            <person name="Li W."/>
            <person name="Lilly W.W."/>
            <person name="Ma L.J."/>
            <person name="Mackey A.J."/>
            <person name="Manning G."/>
            <person name="Martin F."/>
            <person name="Muraguchi H."/>
            <person name="Natvig D.O."/>
            <person name="Palmerini H."/>
            <person name="Ramesh M.A."/>
            <person name="Rehmeyer C.J."/>
            <person name="Roe B.A."/>
            <person name="Shenoy N."/>
            <person name="Stanke M."/>
            <person name="Ter-Hovhannisyan V."/>
            <person name="Tunlid A."/>
            <person name="Velagapudi R."/>
            <person name="Vision T.J."/>
            <person name="Zeng Q."/>
            <person name="Zolan M.E."/>
            <person name="Pukkila P.J."/>
        </authorList>
    </citation>
    <scope>NUCLEOTIDE SEQUENCE [LARGE SCALE GENOMIC DNA]</scope>
    <source>
        <strain evidence="3">Okayama-7 / 130 / ATCC MYA-4618 / FGSC 9003</strain>
    </source>
</reference>
<evidence type="ECO:0000256" key="1">
    <source>
        <dbReference type="SAM" id="MobiDB-lite"/>
    </source>
</evidence>
<feature type="compositionally biased region" description="Polar residues" evidence="1">
    <location>
        <begin position="110"/>
        <end position="124"/>
    </location>
</feature>